<dbReference type="SUPFAM" id="SSF53335">
    <property type="entry name" value="S-adenosyl-L-methionine-dependent methyltransferases"/>
    <property type="match status" value="1"/>
</dbReference>
<protein>
    <submittedName>
        <fullName evidence="1">32558_t:CDS:1</fullName>
    </submittedName>
</protein>
<name>A0ABM8VWK3_GIGMA</name>
<proteinExistence type="predicted"/>
<dbReference type="EMBL" id="CAJVQB010000080">
    <property type="protein sequence ID" value="CAG8464370.1"/>
    <property type="molecule type" value="Genomic_DNA"/>
</dbReference>
<sequence length="274" mass="31584">MFFRKRNNNLYELEENDYKVENKKQVIKELREILNNQPVIDKDDTEIQSIENTNKQVKAICHYCYEANLKGLAKCSRKDCGYLTKSQEQKEKIMAGQIYGASNIQTPPEVSQFIFNLLKDKGKIRKKEQIIIIDPCAGQGSLLAPWEKAEYRTWSVDIDENSSANEIGDFFDTDIPEAITAYYNLILCNPPFNGYKGKLAPEEIPIVLFVPAGFTLNLTLESERHRKFEQGIYPPISSRITLPNNIFEGVKFHSEILIFNIQGLKAHYFYKPND</sequence>
<evidence type="ECO:0000313" key="2">
    <source>
        <dbReference type="Proteomes" id="UP000789901"/>
    </source>
</evidence>
<accession>A0ABM8VWK3</accession>
<dbReference type="InterPro" id="IPR029063">
    <property type="entry name" value="SAM-dependent_MTases_sf"/>
</dbReference>
<organism evidence="1 2">
    <name type="scientific">Gigaspora margarita</name>
    <dbReference type="NCBI Taxonomy" id="4874"/>
    <lineage>
        <taxon>Eukaryota</taxon>
        <taxon>Fungi</taxon>
        <taxon>Fungi incertae sedis</taxon>
        <taxon>Mucoromycota</taxon>
        <taxon>Glomeromycotina</taxon>
        <taxon>Glomeromycetes</taxon>
        <taxon>Diversisporales</taxon>
        <taxon>Gigasporaceae</taxon>
        <taxon>Gigaspora</taxon>
    </lineage>
</organism>
<gene>
    <name evidence="1" type="ORF">GMARGA_LOCUS466</name>
</gene>
<dbReference type="InterPro" id="IPR002052">
    <property type="entry name" value="DNA_methylase_N6_adenine_CS"/>
</dbReference>
<dbReference type="Gene3D" id="3.40.50.150">
    <property type="entry name" value="Vaccinia Virus protein VP39"/>
    <property type="match status" value="1"/>
</dbReference>
<dbReference type="PRINTS" id="PR00507">
    <property type="entry name" value="N12N6MTFRASE"/>
</dbReference>
<comment type="caution">
    <text evidence="1">The sequence shown here is derived from an EMBL/GenBank/DDBJ whole genome shotgun (WGS) entry which is preliminary data.</text>
</comment>
<reference evidence="1 2" key="1">
    <citation type="submission" date="2021-06" db="EMBL/GenBank/DDBJ databases">
        <authorList>
            <person name="Kallberg Y."/>
            <person name="Tangrot J."/>
            <person name="Rosling A."/>
        </authorList>
    </citation>
    <scope>NUCLEOTIDE SEQUENCE [LARGE SCALE GENOMIC DNA]</scope>
    <source>
        <strain evidence="1 2">120-4 pot B 10/14</strain>
    </source>
</reference>
<keyword evidence="2" id="KW-1185">Reference proteome</keyword>
<dbReference type="PROSITE" id="PS00092">
    <property type="entry name" value="N6_MTASE"/>
    <property type="match status" value="1"/>
</dbReference>
<dbReference type="Proteomes" id="UP000789901">
    <property type="component" value="Unassembled WGS sequence"/>
</dbReference>
<evidence type="ECO:0000313" key="1">
    <source>
        <dbReference type="EMBL" id="CAG8464370.1"/>
    </source>
</evidence>